<evidence type="ECO:0000256" key="2">
    <source>
        <dbReference type="ARBA" id="ARBA00022622"/>
    </source>
</evidence>
<keyword evidence="6 9" id="KW-0472">Membrane</keyword>
<keyword evidence="8" id="KW-0449">Lipoprotein</keyword>
<keyword evidence="3 9" id="KW-0812">Transmembrane</keyword>
<evidence type="ECO:0000256" key="6">
    <source>
        <dbReference type="ARBA" id="ARBA00023136"/>
    </source>
</evidence>
<comment type="subcellular location">
    <subcellularLocation>
        <location evidence="1">Membrane</location>
        <topology evidence="1">Lipid-anchor</topology>
        <topology evidence="1">GPI-anchor</topology>
    </subcellularLocation>
</comment>
<feature type="signal peptide" evidence="10">
    <location>
        <begin position="1"/>
        <end position="20"/>
    </location>
</feature>
<dbReference type="InterPro" id="IPR031424">
    <property type="entry name" value="QVR-like"/>
</dbReference>
<evidence type="ECO:0000256" key="7">
    <source>
        <dbReference type="ARBA" id="ARBA00023180"/>
    </source>
</evidence>
<evidence type="ECO:0000313" key="12">
    <source>
        <dbReference type="Proteomes" id="UP001152798"/>
    </source>
</evidence>
<reference evidence="11" key="1">
    <citation type="submission" date="2022-01" db="EMBL/GenBank/DDBJ databases">
        <authorList>
            <person name="King R."/>
        </authorList>
    </citation>
    <scope>NUCLEOTIDE SEQUENCE</scope>
</reference>
<dbReference type="PANTHER" id="PTHR33562:SF28">
    <property type="entry name" value="PROTEIN QUIVER"/>
    <property type="match status" value="1"/>
</dbReference>
<evidence type="ECO:0000256" key="9">
    <source>
        <dbReference type="SAM" id="Phobius"/>
    </source>
</evidence>
<keyword evidence="7" id="KW-0325">Glycoprotein</keyword>
<gene>
    <name evidence="11" type="ORF">NEZAVI_LOCUS3717</name>
</gene>
<evidence type="ECO:0000256" key="4">
    <source>
        <dbReference type="ARBA" id="ARBA00022729"/>
    </source>
</evidence>
<keyword evidence="2" id="KW-0336">GPI-anchor</keyword>
<dbReference type="Pfam" id="PF17064">
    <property type="entry name" value="QVR"/>
    <property type="match status" value="1"/>
</dbReference>
<feature type="transmembrane region" description="Helical" evidence="9">
    <location>
        <begin position="141"/>
        <end position="162"/>
    </location>
</feature>
<keyword evidence="5 9" id="KW-1133">Transmembrane helix</keyword>
<evidence type="ECO:0000256" key="5">
    <source>
        <dbReference type="ARBA" id="ARBA00022989"/>
    </source>
</evidence>
<name>A0A9P0EAK7_NEZVI</name>
<dbReference type="GO" id="GO:0098552">
    <property type="term" value="C:side of membrane"/>
    <property type="evidence" value="ECO:0007669"/>
    <property type="project" value="UniProtKB-KW"/>
</dbReference>
<evidence type="ECO:0000313" key="11">
    <source>
        <dbReference type="EMBL" id="CAH1392980.1"/>
    </source>
</evidence>
<evidence type="ECO:0000256" key="3">
    <source>
        <dbReference type="ARBA" id="ARBA00022692"/>
    </source>
</evidence>
<evidence type="ECO:0000256" key="8">
    <source>
        <dbReference type="ARBA" id="ARBA00023288"/>
    </source>
</evidence>
<keyword evidence="4 10" id="KW-0732">Signal</keyword>
<dbReference type="InterPro" id="IPR050975">
    <property type="entry name" value="Sleep_regulator"/>
</dbReference>
<evidence type="ECO:0000256" key="10">
    <source>
        <dbReference type="SAM" id="SignalP"/>
    </source>
</evidence>
<dbReference type="Proteomes" id="UP001152798">
    <property type="component" value="Chromosome 2"/>
</dbReference>
<feature type="chain" id="PRO_5040367184" description="Protein sleepless" evidence="10">
    <location>
        <begin position="21"/>
        <end position="163"/>
    </location>
</feature>
<dbReference type="CDD" id="cd23591">
    <property type="entry name" value="TFP_LU_ECD_Crim"/>
    <property type="match status" value="1"/>
</dbReference>
<evidence type="ECO:0008006" key="13">
    <source>
        <dbReference type="Google" id="ProtNLM"/>
    </source>
</evidence>
<dbReference type="PANTHER" id="PTHR33562">
    <property type="entry name" value="ATILLA, ISOFORM B-RELATED-RELATED"/>
    <property type="match status" value="1"/>
</dbReference>
<evidence type="ECO:0000256" key="1">
    <source>
        <dbReference type="ARBA" id="ARBA00004589"/>
    </source>
</evidence>
<dbReference type="GO" id="GO:0030431">
    <property type="term" value="P:sleep"/>
    <property type="evidence" value="ECO:0007669"/>
    <property type="project" value="InterPro"/>
</dbReference>
<sequence length="163" mass="18537">MKCVLFLFVFILNYFTQCNAFGIGSTLYCYQCISTHPGCGSPFEWLWNWSQACPETDDKCVKLIERKGAVEVITRDCLSSLKSIRTDIPADHYEGCRPATVDVKLANYVNNSIKELDIKKNYYDETTWCFCFLDNRCNGSVLTTSISPTAVFISVILAIYFAR</sequence>
<accession>A0A9P0EAK7</accession>
<keyword evidence="12" id="KW-1185">Reference proteome</keyword>
<dbReference type="EMBL" id="OV725078">
    <property type="protein sequence ID" value="CAH1392980.1"/>
    <property type="molecule type" value="Genomic_DNA"/>
</dbReference>
<dbReference type="OrthoDB" id="6249205at2759"/>
<dbReference type="GO" id="GO:0032222">
    <property type="term" value="P:regulation of synaptic transmission, cholinergic"/>
    <property type="evidence" value="ECO:0007669"/>
    <property type="project" value="InterPro"/>
</dbReference>
<proteinExistence type="predicted"/>
<protein>
    <recommendedName>
        <fullName evidence="13">Protein sleepless</fullName>
    </recommendedName>
</protein>
<dbReference type="AlphaFoldDB" id="A0A9P0EAK7"/>
<organism evidence="11 12">
    <name type="scientific">Nezara viridula</name>
    <name type="common">Southern green stink bug</name>
    <name type="synonym">Cimex viridulus</name>
    <dbReference type="NCBI Taxonomy" id="85310"/>
    <lineage>
        <taxon>Eukaryota</taxon>
        <taxon>Metazoa</taxon>
        <taxon>Ecdysozoa</taxon>
        <taxon>Arthropoda</taxon>
        <taxon>Hexapoda</taxon>
        <taxon>Insecta</taxon>
        <taxon>Pterygota</taxon>
        <taxon>Neoptera</taxon>
        <taxon>Paraneoptera</taxon>
        <taxon>Hemiptera</taxon>
        <taxon>Heteroptera</taxon>
        <taxon>Panheteroptera</taxon>
        <taxon>Pentatomomorpha</taxon>
        <taxon>Pentatomoidea</taxon>
        <taxon>Pentatomidae</taxon>
        <taxon>Pentatominae</taxon>
        <taxon>Nezara</taxon>
    </lineage>
</organism>